<feature type="compositionally biased region" description="Polar residues" evidence="4">
    <location>
        <begin position="66"/>
        <end position="79"/>
    </location>
</feature>
<dbReference type="InterPro" id="IPR003656">
    <property type="entry name" value="Znf_BED"/>
</dbReference>
<evidence type="ECO:0000256" key="4">
    <source>
        <dbReference type="SAM" id="MobiDB-lite"/>
    </source>
</evidence>
<organism evidence="6 7">
    <name type="scientific">Nasonia vitripennis</name>
    <name type="common">Parasitic wasp</name>
    <dbReference type="NCBI Taxonomy" id="7425"/>
    <lineage>
        <taxon>Eukaryota</taxon>
        <taxon>Metazoa</taxon>
        <taxon>Ecdysozoa</taxon>
        <taxon>Arthropoda</taxon>
        <taxon>Hexapoda</taxon>
        <taxon>Insecta</taxon>
        <taxon>Pterygota</taxon>
        <taxon>Neoptera</taxon>
        <taxon>Endopterygota</taxon>
        <taxon>Hymenoptera</taxon>
        <taxon>Apocrita</taxon>
        <taxon>Proctotrupomorpha</taxon>
        <taxon>Chalcidoidea</taxon>
        <taxon>Pteromalidae</taxon>
        <taxon>Pteromalinae</taxon>
        <taxon>Nasonia</taxon>
    </lineage>
</organism>
<evidence type="ECO:0000256" key="1">
    <source>
        <dbReference type="ARBA" id="ARBA00022723"/>
    </source>
</evidence>
<feature type="domain" description="BED-type" evidence="5">
    <location>
        <begin position="6"/>
        <end position="36"/>
    </location>
</feature>
<keyword evidence="2" id="KW-0863">Zinc-finger</keyword>
<dbReference type="InParanoid" id="A0A7M7QM17"/>
<evidence type="ECO:0000313" key="6">
    <source>
        <dbReference type="EnsemblMetazoa" id="XP_031788991"/>
    </source>
</evidence>
<dbReference type="RefSeq" id="XP_031788991.1">
    <property type="nucleotide sequence ID" value="XM_031933131.1"/>
</dbReference>
<dbReference type="GO" id="GO:0008270">
    <property type="term" value="F:zinc ion binding"/>
    <property type="evidence" value="ECO:0007669"/>
    <property type="project" value="UniProtKB-KW"/>
</dbReference>
<feature type="compositionally biased region" description="Basic and acidic residues" evidence="4">
    <location>
        <begin position="80"/>
        <end position="90"/>
    </location>
</feature>
<dbReference type="GeneID" id="107981615"/>
<dbReference type="AlphaFoldDB" id="A0A7M7QM17"/>
<proteinExistence type="predicted"/>
<evidence type="ECO:0000256" key="3">
    <source>
        <dbReference type="ARBA" id="ARBA00022833"/>
    </source>
</evidence>
<evidence type="ECO:0000259" key="5">
    <source>
        <dbReference type="Pfam" id="PF02892"/>
    </source>
</evidence>
<protein>
    <recommendedName>
        <fullName evidence="5">BED-type domain-containing protein</fullName>
    </recommendedName>
</protein>
<keyword evidence="7" id="KW-1185">Reference proteome</keyword>
<dbReference type="Proteomes" id="UP000002358">
    <property type="component" value="Unassembled WGS sequence"/>
</dbReference>
<dbReference type="InterPro" id="IPR036236">
    <property type="entry name" value="Znf_C2H2_sf"/>
</dbReference>
<sequence length="124" mass="13934">MTKALDGSITCNLCNAAIKNSGNTSNYRAHLQTRHPDVKLETMKDSSAANLNKSASAQKRKILSPVTESNENSMNTELNQETKEKCESQKSTENVPLKPKQLKVDNVFRNQTSFKSIFYIRIIK</sequence>
<dbReference type="SUPFAM" id="SSF57667">
    <property type="entry name" value="beta-beta-alpha zinc fingers"/>
    <property type="match status" value="1"/>
</dbReference>
<dbReference type="EnsemblMetazoa" id="XM_031933131">
    <property type="protein sequence ID" value="XP_031788991"/>
    <property type="gene ID" value="LOC107981615"/>
</dbReference>
<keyword evidence="1" id="KW-0479">Metal-binding</keyword>
<dbReference type="KEGG" id="nvi:107981615"/>
<feature type="region of interest" description="Disordered" evidence="4">
    <location>
        <begin position="47"/>
        <end position="97"/>
    </location>
</feature>
<evidence type="ECO:0000256" key="2">
    <source>
        <dbReference type="ARBA" id="ARBA00022771"/>
    </source>
</evidence>
<accession>A0A7M7QM17</accession>
<evidence type="ECO:0000313" key="7">
    <source>
        <dbReference type="Proteomes" id="UP000002358"/>
    </source>
</evidence>
<feature type="compositionally biased region" description="Low complexity" evidence="4">
    <location>
        <begin position="47"/>
        <end position="57"/>
    </location>
</feature>
<name>A0A7M7QM17_NASVI</name>
<keyword evidence="3" id="KW-0862">Zinc</keyword>
<dbReference type="Pfam" id="PF02892">
    <property type="entry name" value="zf-BED"/>
    <property type="match status" value="1"/>
</dbReference>
<dbReference type="GO" id="GO:0003677">
    <property type="term" value="F:DNA binding"/>
    <property type="evidence" value="ECO:0007669"/>
    <property type="project" value="InterPro"/>
</dbReference>
<reference evidence="6" key="1">
    <citation type="submission" date="2021-01" db="UniProtKB">
        <authorList>
            <consortium name="EnsemblMetazoa"/>
        </authorList>
    </citation>
    <scope>IDENTIFICATION</scope>
</reference>